<evidence type="ECO:0000256" key="7">
    <source>
        <dbReference type="ARBA" id="ARBA00023315"/>
    </source>
</evidence>
<evidence type="ECO:0000256" key="5">
    <source>
        <dbReference type="ARBA" id="ARBA00023098"/>
    </source>
</evidence>
<dbReference type="EMBL" id="JBHSEL010000125">
    <property type="protein sequence ID" value="MFC4626447.1"/>
    <property type="molecule type" value="Genomic_DNA"/>
</dbReference>
<evidence type="ECO:0000256" key="2">
    <source>
        <dbReference type="ARBA" id="ARBA00022679"/>
    </source>
</evidence>
<accession>A0ABV9H7W9</accession>
<dbReference type="PANTHER" id="PTHR23063:SF52">
    <property type="entry name" value="LYSOPHOSPHATIDYLCHOLINE ACYLTRANSFERASE"/>
    <property type="match status" value="1"/>
</dbReference>
<proteinExistence type="predicted"/>
<feature type="transmembrane region" description="Helical" evidence="8">
    <location>
        <begin position="6"/>
        <end position="29"/>
    </location>
</feature>
<keyword evidence="7 10" id="KW-0012">Acyltransferase</keyword>
<evidence type="ECO:0000256" key="3">
    <source>
        <dbReference type="ARBA" id="ARBA00022692"/>
    </source>
</evidence>
<dbReference type="SMART" id="SM00563">
    <property type="entry name" value="PlsC"/>
    <property type="match status" value="1"/>
</dbReference>
<reference evidence="11" key="1">
    <citation type="journal article" date="2019" name="Int. J. Syst. Evol. Microbiol.">
        <title>The Global Catalogue of Microorganisms (GCM) 10K type strain sequencing project: providing services to taxonomists for standard genome sequencing and annotation.</title>
        <authorList>
            <consortium name="The Broad Institute Genomics Platform"/>
            <consortium name="The Broad Institute Genome Sequencing Center for Infectious Disease"/>
            <person name="Wu L."/>
            <person name="Ma J."/>
        </authorList>
    </citation>
    <scope>NUCLEOTIDE SEQUENCE [LARGE SCALE GENOMIC DNA]</scope>
    <source>
        <strain evidence="11">CGMCC 1.15731</strain>
    </source>
</reference>
<protein>
    <submittedName>
        <fullName evidence="10">Lysophospholipid acyltransferase family protein</fullName>
    </submittedName>
</protein>
<keyword evidence="2" id="KW-0808">Transferase</keyword>
<dbReference type="Proteomes" id="UP001596042">
    <property type="component" value="Unassembled WGS sequence"/>
</dbReference>
<keyword evidence="11" id="KW-1185">Reference proteome</keyword>
<comment type="subcellular location">
    <subcellularLocation>
        <location evidence="1">Membrane</location>
    </subcellularLocation>
</comment>
<evidence type="ECO:0000313" key="10">
    <source>
        <dbReference type="EMBL" id="MFC4626447.1"/>
    </source>
</evidence>
<dbReference type="Pfam" id="PF01553">
    <property type="entry name" value="Acyltransferase"/>
    <property type="match status" value="1"/>
</dbReference>
<sequence length="276" mass="30653">MIGIVRIIVVVAALVALSLSLIPVQYVFLKLERGWKRSLPNFFHRIVARLLGFRIRIVGEMQEGRPLLLVSNHVSWSDIVILSAAGKVSFIAKSEVRNWPVFGMFAVLQRTVFVERERRGKTGEQASEIARRLAEGDAMVLFPEGTTSDGNRVLPFKTALFGAAHAAIREMDLKEVIVQPVAIAYTGVHGMPMGRYFRPIASWPGDVELMPHLKGVLREGAIDVEIRFGEPVIVTAGTDRKQLARTMENRVRDLLQSALLGREIKSETDEAASASR</sequence>
<evidence type="ECO:0000256" key="1">
    <source>
        <dbReference type="ARBA" id="ARBA00004370"/>
    </source>
</evidence>
<dbReference type="RefSeq" id="WP_374830839.1">
    <property type="nucleotide sequence ID" value="NZ_JBHEEZ010000006.1"/>
</dbReference>
<organism evidence="10 11">
    <name type="scientific">Daeguia caeni</name>
    <dbReference type="NCBI Taxonomy" id="439612"/>
    <lineage>
        <taxon>Bacteria</taxon>
        <taxon>Pseudomonadati</taxon>
        <taxon>Pseudomonadota</taxon>
        <taxon>Alphaproteobacteria</taxon>
        <taxon>Hyphomicrobiales</taxon>
        <taxon>Brucellaceae</taxon>
        <taxon>Daeguia</taxon>
    </lineage>
</organism>
<keyword evidence="4 8" id="KW-1133">Transmembrane helix</keyword>
<dbReference type="SUPFAM" id="SSF69593">
    <property type="entry name" value="Glycerol-3-phosphate (1)-acyltransferase"/>
    <property type="match status" value="1"/>
</dbReference>
<dbReference type="GO" id="GO:0016746">
    <property type="term" value="F:acyltransferase activity"/>
    <property type="evidence" value="ECO:0007669"/>
    <property type="project" value="UniProtKB-KW"/>
</dbReference>
<evidence type="ECO:0000256" key="4">
    <source>
        <dbReference type="ARBA" id="ARBA00022989"/>
    </source>
</evidence>
<evidence type="ECO:0000256" key="6">
    <source>
        <dbReference type="ARBA" id="ARBA00023136"/>
    </source>
</evidence>
<evidence type="ECO:0000256" key="8">
    <source>
        <dbReference type="SAM" id="Phobius"/>
    </source>
</evidence>
<keyword evidence="6 8" id="KW-0472">Membrane</keyword>
<evidence type="ECO:0000313" key="11">
    <source>
        <dbReference type="Proteomes" id="UP001596042"/>
    </source>
</evidence>
<evidence type="ECO:0000259" key="9">
    <source>
        <dbReference type="SMART" id="SM00563"/>
    </source>
</evidence>
<comment type="caution">
    <text evidence="10">The sequence shown here is derived from an EMBL/GenBank/DDBJ whole genome shotgun (WGS) entry which is preliminary data.</text>
</comment>
<name>A0ABV9H7W9_9HYPH</name>
<dbReference type="CDD" id="cd07989">
    <property type="entry name" value="LPLAT_AGPAT-like"/>
    <property type="match status" value="1"/>
</dbReference>
<feature type="domain" description="Phospholipid/glycerol acyltransferase" evidence="9">
    <location>
        <begin position="67"/>
        <end position="186"/>
    </location>
</feature>
<dbReference type="PANTHER" id="PTHR23063">
    <property type="entry name" value="PHOSPHOLIPID ACYLTRANSFERASE"/>
    <property type="match status" value="1"/>
</dbReference>
<keyword evidence="3 8" id="KW-0812">Transmembrane</keyword>
<gene>
    <name evidence="10" type="ORF">ACFO1V_14755</name>
</gene>
<dbReference type="InterPro" id="IPR002123">
    <property type="entry name" value="Plipid/glycerol_acylTrfase"/>
</dbReference>
<keyword evidence="5" id="KW-0443">Lipid metabolism</keyword>